<comment type="caution">
    <text evidence="2">The sequence shown here is derived from an EMBL/GenBank/DDBJ whole genome shotgun (WGS) entry which is preliminary data.</text>
</comment>
<protein>
    <submittedName>
        <fullName evidence="2">GNAT family N-acetyltransferase</fullName>
    </submittedName>
</protein>
<keyword evidence="3" id="KW-1185">Reference proteome</keyword>
<dbReference type="SUPFAM" id="SSF54593">
    <property type="entry name" value="Glyoxalase/Bleomycin resistance protein/Dihydroxybiphenyl dioxygenase"/>
    <property type="match status" value="1"/>
</dbReference>
<dbReference type="InterPro" id="IPR000182">
    <property type="entry name" value="GNAT_dom"/>
</dbReference>
<dbReference type="Pfam" id="PF13508">
    <property type="entry name" value="Acetyltransf_7"/>
    <property type="match status" value="1"/>
</dbReference>
<dbReference type="Gene3D" id="3.10.180.10">
    <property type="entry name" value="2,3-Dihydroxybiphenyl 1,2-Dioxygenase, domain 1"/>
    <property type="match status" value="1"/>
</dbReference>
<name>A0ABV3ZH93_9BACT</name>
<evidence type="ECO:0000259" key="1">
    <source>
        <dbReference type="PROSITE" id="PS51186"/>
    </source>
</evidence>
<dbReference type="EMBL" id="JAULBC010000006">
    <property type="protein sequence ID" value="MEX6689271.1"/>
    <property type="molecule type" value="Genomic_DNA"/>
</dbReference>
<dbReference type="InterPro" id="IPR029068">
    <property type="entry name" value="Glyas_Bleomycin-R_OHBP_Dase"/>
</dbReference>
<evidence type="ECO:0000313" key="2">
    <source>
        <dbReference type="EMBL" id="MEX6689271.1"/>
    </source>
</evidence>
<gene>
    <name evidence="2" type="ORF">QTN47_17310</name>
</gene>
<dbReference type="SUPFAM" id="SSF55729">
    <property type="entry name" value="Acyl-CoA N-acyltransferases (Nat)"/>
    <property type="match status" value="1"/>
</dbReference>
<feature type="domain" description="N-acetyltransferase" evidence="1">
    <location>
        <begin position="127"/>
        <end position="275"/>
    </location>
</feature>
<dbReference type="RefSeq" id="WP_369330679.1">
    <property type="nucleotide sequence ID" value="NZ_JAULBC010000006.1"/>
</dbReference>
<accession>A0ABV3ZH93</accession>
<evidence type="ECO:0000313" key="3">
    <source>
        <dbReference type="Proteomes" id="UP001560573"/>
    </source>
</evidence>
<dbReference type="CDD" id="cd04301">
    <property type="entry name" value="NAT_SF"/>
    <property type="match status" value="1"/>
</dbReference>
<dbReference type="Gene3D" id="3.40.630.30">
    <property type="match status" value="1"/>
</dbReference>
<sequence>MRNGDANAGPVLSHAEPVMAVRDVEETIQYWQKVLGFPNKWTWGDPPDHGGVSWQKVFVQFHKDEERAAASKGNIVWIRVQRIALLYAIHQQKNADIIEPLKAASYGFSRYIIRDINGYMIHFAGPYEERETGPAKLPENIQIVARVPTEEEARALSSSIGWRYSSPSGNGNPAPLPVVFAVVAENSDDGTVVASALLLGDQRSFYYIKDVMVHPDWQGRRIGTALMIKINNWLDRNATNHSLVGLFAKETLEPFYQQFGFSQAFAMLRYIEREE</sequence>
<reference evidence="2 3" key="1">
    <citation type="submission" date="2023-07" db="EMBL/GenBank/DDBJ databases">
        <authorList>
            <person name="Lian W.-H."/>
        </authorList>
    </citation>
    <scope>NUCLEOTIDE SEQUENCE [LARGE SCALE GENOMIC DNA]</scope>
    <source>
        <strain evidence="2 3">SYSU DXS3180</strain>
    </source>
</reference>
<organism evidence="2 3">
    <name type="scientific">Danxiaibacter flavus</name>
    <dbReference type="NCBI Taxonomy" id="3049108"/>
    <lineage>
        <taxon>Bacteria</taxon>
        <taxon>Pseudomonadati</taxon>
        <taxon>Bacteroidota</taxon>
        <taxon>Chitinophagia</taxon>
        <taxon>Chitinophagales</taxon>
        <taxon>Chitinophagaceae</taxon>
        <taxon>Danxiaibacter</taxon>
    </lineage>
</organism>
<dbReference type="PROSITE" id="PS51186">
    <property type="entry name" value="GNAT"/>
    <property type="match status" value="1"/>
</dbReference>
<proteinExistence type="predicted"/>
<dbReference type="Proteomes" id="UP001560573">
    <property type="component" value="Unassembled WGS sequence"/>
</dbReference>
<dbReference type="InterPro" id="IPR016181">
    <property type="entry name" value="Acyl_CoA_acyltransferase"/>
</dbReference>